<proteinExistence type="predicted"/>
<feature type="region of interest" description="Disordered" evidence="1">
    <location>
        <begin position="1"/>
        <end position="32"/>
    </location>
</feature>
<dbReference type="Proteomes" id="UP000225379">
    <property type="component" value="Unassembled WGS sequence"/>
</dbReference>
<reference evidence="3" key="1">
    <citation type="submission" date="2017-10" db="EMBL/GenBank/DDBJ databases">
        <authorList>
            <person name="Kravchenko I.K."/>
            <person name="Grouzdev D.S."/>
        </authorList>
    </citation>
    <scope>NUCLEOTIDE SEQUENCE [LARGE SCALE GENOMIC DNA]</scope>
    <source>
        <strain evidence="3">B2</strain>
    </source>
</reference>
<dbReference type="EMBL" id="PDKW01000027">
    <property type="protein sequence ID" value="PGH59484.1"/>
    <property type="molecule type" value="Genomic_DNA"/>
</dbReference>
<keyword evidence="3" id="KW-1185">Reference proteome</keyword>
<dbReference type="AlphaFoldDB" id="A0A2B8BDQ3"/>
<evidence type="ECO:0000313" key="3">
    <source>
        <dbReference type="Proteomes" id="UP000225379"/>
    </source>
</evidence>
<name>A0A2B8BDQ3_9PROT</name>
<protein>
    <submittedName>
        <fullName evidence="2">Phosphoglycerate mutase</fullName>
    </submittedName>
</protein>
<feature type="non-terminal residue" evidence="2">
    <location>
        <position position="1"/>
    </location>
</feature>
<organism evidence="2 3">
    <name type="scientific">Azospirillum palustre</name>
    <dbReference type="NCBI Taxonomy" id="2044885"/>
    <lineage>
        <taxon>Bacteria</taxon>
        <taxon>Pseudomonadati</taxon>
        <taxon>Pseudomonadota</taxon>
        <taxon>Alphaproteobacteria</taxon>
        <taxon>Rhodospirillales</taxon>
        <taxon>Azospirillaceae</taxon>
        <taxon>Azospirillum</taxon>
    </lineage>
</organism>
<gene>
    <name evidence="2" type="ORF">CRT60_00170</name>
</gene>
<sequence length="32" mass="3483">CIFRRKAPSGNGGKRPGRTVKAPSRFGEFAHP</sequence>
<evidence type="ECO:0000313" key="2">
    <source>
        <dbReference type="EMBL" id="PGH59484.1"/>
    </source>
</evidence>
<accession>A0A2B8BDQ3</accession>
<comment type="caution">
    <text evidence="2">The sequence shown here is derived from an EMBL/GenBank/DDBJ whole genome shotgun (WGS) entry which is preliminary data.</text>
</comment>
<evidence type="ECO:0000256" key="1">
    <source>
        <dbReference type="SAM" id="MobiDB-lite"/>
    </source>
</evidence>